<feature type="domain" description="Methyltransferase type 11" evidence="4">
    <location>
        <begin position="48"/>
        <end position="140"/>
    </location>
</feature>
<name>A0A443SK25_9ACAR</name>
<dbReference type="Gene3D" id="3.40.50.150">
    <property type="entry name" value="Vaccinia Virus protein VP39"/>
    <property type="match status" value="1"/>
</dbReference>
<dbReference type="GO" id="GO:0032259">
    <property type="term" value="P:methylation"/>
    <property type="evidence" value="ECO:0007669"/>
    <property type="project" value="UniProtKB-KW"/>
</dbReference>
<gene>
    <name evidence="5" type="ORF">B4U80_03984</name>
</gene>
<dbReference type="InterPro" id="IPR051052">
    <property type="entry name" value="Diverse_substrate_MTase"/>
</dbReference>
<proteinExistence type="inferred from homology"/>
<dbReference type="CDD" id="cd02440">
    <property type="entry name" value="AdoMet_MTases"/>
    <property type="match status" value="1"/>
</dbReference>
<dbReference type="VEuPathDB" id="VectorBase:LDEU004166"/>
<dbReference type="InterPro" id="IPR013216">
    <property type="entry name" value="Methyltransf_11"/>
</dbReference>
<feature type="domain" description="Methyltransferase type 11" evidence="4">
    <location>
        <begin position="256"/>
        <end position="300"/>
    </location>
</feature>
<dbReference type="EMBL" id="NCKV01001718">
    <property type="protein sequence ID" value="RWS27876.1"/>
    <property type="molecule type" value="Genomic_DNA"/>
</dbReference>
<dbReference type="AlphaFoldDB" id="A0A443SK25"/>
<dbReference type="OrthoDB" id="506498at2759"/>
<dbReference type="InterPro" id="IPR029063">
    <property type="entry name" value="SAM-dependent_MTases_sf"/>
</dbReference>
<evidence type="ECO:0000313" key="5">
    <source>
        <dbReference type="EMBL" id="RWS27876.1"/>
    </source>
</evidence>
<sequence length="301" mass="33940">MSSRLFKGFNLSVNYAKYRVSPPQQLIEAIVEYLAQGSKTTGKWNAAVDVGCGSGQATRLLAPYFERVHGFDVSETQIKEAIGSNTCSNVEYKVAVAESMPVKDKSVQLIAASEAAHFFNLPKFYKEVERVSVSNGVLAIFGYKFPRIYSPTNDDSGELNYILGNVYNDPLLSKYTSSKARSIMIHGYEKWRLPFKDFKKIENEFSTTVDVSVEDIMGLIRTFSNFNECLKHNPHDADAVLKKFKKRLKHLLGQSYSRSVSPAESLPLNDKSVNLVVASVAAHYFDRPKFYEETERILQEN</sequence>
<organism evidence="5 6">
    <name type="scientific">Leptotrombidium deliense</name>
    <dbReference type="NCBI Taxonomy" id="299467"/>
    <lineage>
        <taxon>Eukaryota</taxon>
        <taxon>Metazoa</taxon>
        <taxon>Ecdysozoa</taxon>
        <taxon>Arthropoda</taxon>
        <taxon>Chelicerata</taxon>
        <taxon>Arachnida</taxon>
        <taxon>Acari</taxon>
        <taxon>Acariformes</taxon>
        <taxon>Trombidiformes</taxon>
        <taxon>Prostigmata</taxon>
        <taxon>Anystina</taxon>
        <taxon>Parasitengona</taxon>
        <taxon>Trombiculoidea</taxon>
        <taxon>Trombiculidae</taxon>
        <taxon>Leptotrombidium</taxon>
    </lineage>
</organism>
<accession>A0A443SK25</accession>
<reference evidence="5 6" key="1">
    <citation type="journal article" date="2018" name="Gigascience">
        <title>Genomes of trombidid mites reveal novel predicted allergens and laterally-transferred genes associated with secondary metabolism.</title>
        <authorList>
            <person name="Dong X."/>
            <person name="Chaisiri K."/>
            <person name="Xia D."/>
            <person name="Armstrong S.D."/>
            <person name="Fang Y."/>
            <person name="Donnelly M.J."/>
            <person name="Kadowaki T."/>
            <person name="McGarry J.W."/>
            <person name="Darby A.C."/>
            <person name="Makepeace B.L."/>
        </authorList>
    </citation>
    <scope>NUCLEOTIDE SEQUENCE [LARGE SCALE GENOMIC DNA]</scope>
    <source>
        <strain evidence="5">UoL-UT</strain>
    </source>
</reference>
<keyword evidence="2 5" id="KW-0489">Methyltransferase</keyword>
<dbReference type="PANTHER" id="PTHR44942">
    <property type="entry name" value="METHYLTRANSF_11 DOMAIN-CONTAINING PROTEIN"/>
    <property type="match status" value="1"/>
</dbReference>
<dbReference type="SUPFAM" id="SSF53335">
    <property type="entry name" value="S-adenosyl-L-methionine-dependent methyltransferases"/>
    <property type="match status" value="1"/>
</dbReference>
<evidence type="ECO:0000256" key="2">
    <source>
        <dbReference type="ARBA" id="ARBA00022603"/>
    </source>
</evidence>
<dbReference type="Proteomes" id="UP000288716">
    <property type="component" value="Unassembled WGS sequence"/>
</dbReference>
<dbReference type="STRING" id="299467.A0A443SK25"/>
<protein>
    <submittedName>
        <fullName evidence="5">Putative methyltransferase-like protein</fullName>
    </submittedName>
</protein>
<keyword evidence="6" id="KW-1185">Reference proteome</keyword>
<evidence type="ECO:0000256" key="1">
    <source>
        <dbReference type="ARBA" id="ARBA00008361"/>
    </source>
</evidence>
<evidence type="ECO:0000256" key="3">
    <source>
        <dbReference type="ARBA" id="ARBA00022679"/>
    </source>
</evidence>
<evidence type="ECO:0000259" key="4">
    <source>
        <dbReference type="Pfam" id="PF08241"/>
    </source>
</evidence>
<dbReference type="PANTHER" id="PTHR44942:SF4">
    <property type="entry name" value="METHYLTRANSFERASE TYPE 11 DOMAIN-CONTAINING PROTEIN"/>
    <property type="match status" value="1"/>
</dbReference>
<evidence type="ECO:0000313" key="6">
    <source>
        <dbReference type="Proteomes" id="UP000288716"/>
    </source>
</evidence>
<dbReference type="Pfam" id="PF08241">
    <property type="entry name" value="Methyltransf_11"/>
    <property type="match status" value="2"/>
</dbReference>
<comment type="similarity">
    <text evidence="1">Belongs to the methyltransferase superfamily.</text>
</comment>
<feature type="non-terminal residue" evidence="5">
    <location>
        <position position="301"/>
    </location>
</feature>
<keyword evidence="3 5" id="KW-0808">Transferase</keyword>
<comment type="caution">
    <text evidence="5">The sequence shown here is derived from an EMBL/GenBank/DDBJ whole genome shotgun (WGS) entry which is preliminary data.</text>
</comment>
<dbReference type="GO" id="GO:0008757">
    <property type="term" value="F:S-adenosylmethionine-dependent methyltransferase activity"/>
    <property type="evidence" value="ECO:0007669"/>
    <property type="project" value="InterPro"/>
</dbReference>